<keyword evidence="2" id="KW-1185">Reference proteome</keyword>
<sequence length="223" mass="25471">MEYSNPHTIELIPVIEKWWHNDQLTSPDGSLSEVPAKWELYNQQAAVLAGYTTPWVPYSEGHHLYRFSDFTDNNLVKFIQEHIGETLDDGGEWDDIRVFNGGFVLRVGNEDRLFPGCCSDLLNIHDWEDLENCQEGYSFFNGHPEPYVSQNIESVTIDLSRTDEKSSYHGTASPKIILNKVLLREAIVQAKKKLQAFAERLSNLEQAHQLGIPDIGRLLVWNG</sequence>
<proteinExistence type="predicted"/>
<reference evidence="2" key="1">
    <citation type="submission" date="2017-01" db="EMBL/GenBank/DDBJ databases">
        <authorList>
            <person name="Varghese N."/>
            <person name="Submissions S."/>
        </authorList>
    </citation>
    <scope>NUCLEOTIDE SEQUENCE [LARGE SCALE GENOMIC DNA]</scope>
    <source>
        <strain evidence="2">DSM 21054</strain>
    </source>
</reference>
<evidence type="ECO:0000313" key="1">
    <source>
        <dbReference type="EMBL" id="SIT24370.1"/>
    </source>
</evidence>
<dbReference type="Proteomes" id="UP000186917">
    <property type="component" value="Unassembled WGS sequence"/>
</dbReference>
<dbReference type="EMBL" id="FTOR01000006">
    <property type="protein sequence ID" value="SIT24370.1"/>
    <property type="molecule type" value="Genomic_DNA"/>
</dbReference>
<dbReference type="AlphaFoldDB" id="A0A1N7QN83"/>
<organism evidence="1 2">
    <name type="scientific">Filimonas lacunae</name>
    <dbReference type="NCBI Taxonomy" id="477680"/>
    <lineage>
        <taxon>Bacteria</taxon>
        <taxon>Pseudomonadati</taxon>
        <taxon>Bacteroidota</taxon>
        <taxon>Chitinophagia</taxon>
        <taxon>Chitinophagales</taxon>
        <taxon>Chitinophagaceae</taxon>
        <taxon>Filimonas</taxon>
    </lineage>
</organism>
<evidence type="ECO:0000313" key="2">
    <source>
        <dbReference type="Proteomes" id="UP000186917"/>
    </source>
</evidence>
<accession>A0A1N7QN83</accession>
<name>A0A1N7QN83_9BACT</name>
<gene>
    <name evidence="1" type="ORF">SAMN05421788_106113</name>
</gene>
<protein>
    <submittedName>
        <fullName evidence="1">Uncharacterized protein</fullName>
    </submittedName>
</protein>